<organism evidence="7 8">
    <name type="scientific">Ruminococcus albus</name>
    <dbReference type="NCBI Taxonomy" id="1264"/>
    <lineage>
        <taxon>Bacteria</taxon>
        <taxon>Bacillati</taxon>
        <taxon>Bacillota</taxon>
        <taxon>Clostridia</taxon>
        <taxon>Eubacteriales</taxon>
        <taxon>Oscillospiraceae</taxon>
        <taxon>Ruminococcus</taxon>
    </lineage>
</organism>
<sequence>MCTSILVGKNATTTGSTIIARNEDCASVVTPKLLFPMRSPFYTSLLENEWILGNGLKVPIPCKAFRYCSSPDAGGNIEKERNTDIGDHYFFEARGINEKGVAMTATNSMGINSRALECDPTVSGGIEESVITTLILPQIDSALNGVELLGAYVEKYGASEANGICFSDSNEVWYMEIGSGHHWIAVRVPDDSYLIVANSMRIHDVDLDDTQNIRYSEHIFEFVKKYRLLENPDRKCFNFSDAFGFQEKMDDISRPFYNCDRIWIAQHILNPNIRQEPRIIPAQYPLFMKPESKISLEMVEKVLCADYRGTELEGKADRPIGTVKTVESHIIEMNPAFSERTNGDIQGIIWQSIGTPLYSRYLCVIPELTEIPAAYHDGTNMYDKNNMFWRDQLMVSCFSVLGRETADNIREKIQTQNKDNFIRFYQIVESAGNDLTGALRQYSSQSLIDNIKESEILCNRLVSKLAEFNQDF</sequence>
<proteinExistence type="inferred from homology"/>
<dbReference type="GO" id="GO:0006508">
    <property type="term" value="P:proteolysis"/>
    <property type="evidence" value="ECO:0007669"/>
    <property type="project" value="UniProtKB-KW"/>
</dbReference>
<evidence type="ECO:0000313" key="8">
    <source>
        <dbReference type="Proteomes" id="UP000186015"/>
    </source>
</evidence>
<dbReference type="Gene3D" id="3.60.60.10">
    <property type="entry name" value="Penicillin V Acylase, Chain A"/>
    <property type="match status" value="1"/>
</dbReference>
<evidence type="ECO:0000256" key="2">
    <source>
        <dbReference type="ARBA" id="ARBA00007225"/>
    </source>
</evidence>
<dbReference type="RefSeq" id="WP_074835502.1">
    <property type="nucleotide sequence ID" value="NZ_FOAT01000019.1"/>
</dbReference>
<reference evidence="7 8" key="1">
    <citation type="submission" date="2016-10" db="EMBL/GenBank/DDBJ databases">
        <authorList>
            <person name="de Groot N.N."/>
        </authorList>
    </citation>
    <scope>NUCLEOTIDE SEQUENCE [LARGE SCALE GENOMIC DNA]</scope>
    <source>
        <strain evidence="7 8">KH2T6</strain>
    </source>
</reference>
<evidence type="ECO:0000256" key="1">
    <source>
        <dbReference type="ARBA" id="ARBA00001670"/>
    </source>
</evidence>
<evidence type="ECO:0000256" key="6">
    <source>
        <dbReference type="RuleBase" id="RU364089"/>
    </source>
</evidence>
<evidence type="ECO:0000256" key="5">
    <source>
        <dbReference type="ARBA" id="ARBA00022997"/>
    </source>
</evidence>
<dbReference type="NCBIfam" id="NF033678">
    <property type="entry name" value="C69_fam_dipept"/>
    <property type="match status" value="1"/>
</dbReference>
<dbReference type="InterPro" id="IPR005322">
    <property type="entry name" value="Peptidase_C69"/>
</dbReference>
<evidence type="ECO:0000256" key="3">
    <source>
        <dbReference type="ARBA" id="ARBA00022670"/>
    </source>
</evidence>
<keyword evidence="5 6" id="KW-0224">Dipeptidase</keyword>
<keyword evidence="3 6" id="KW-0645">Protease</keyword>
<evidence type="ECO:0000313" key="7">
    <source>
        <dbReference type="EMBL" id="SEL30629.1"/>
    </source>
</evidence>
<name>A0A1H7P4V8_RUMAL</name>
<protein>
    <recommendedName>
        <fullName evidence="6">Dipeptidase</fullName>
        <ecNumber evidence="6">3.4.-.-</ecNumber>
    </recommendedName>
</protein>
<comment type="catalytic activity">
    <reaction evidence="1">
        <text>an L-aminoacyl-L-amino acid + H2O = 2 an L-alpha-amino acid</text>
        <dbReference type="Rhea" id="RHEA:48940"/>
        <dbReference type="ChEBI" id="CHEBI:15377"/>
        <dbReference type="ChEBI" id="CHEBI:59869"/>
        <dbReference type="ChEBI" id="CHEBI:77460"/>
        <dbReference type="EC" id="3.4.13.19"/>
    </reaction>
</comment>
<gene>
    <name evidence="7" type="ORF">SAMN05216469_1197</name>
</gene>
<dbReference type="GO" id="GO:0016805">
    <property type="term" value="F:dipeptidase activity"/>
    <property type="evidence" value="ECO:0007669"/>
    <property type="project" value="UniProtKB-KW"/>
</dbReference>
<dbReference type="EC" id="3.4.-.-" evidence="6"/>
<dbReference type="InterPro" id="IPR047804">
    <property type="entry name" value="C69_dipept_A-like"/>
</dbReference>
<keyword evidence="4 6" id="KW-0378">Hydrolase</keyword>
<comment type="similarity">
    <text evidence="2 6">Belongs to the peptidase C69 family.</text>
</comment>
<dbReference type="AlphaFoldDB" id="A0A1H7P4V8"/>
<dbReference type="Proteomes" id="UP000186015">
    <property type="component" value="Unassembled WGS sequence"/>
</dbReference>
<dbReference type="PANTHER" id="PTHR12994">
    <property type="entry name" value="SECERNIN"/>
    <property type="match status" value="1"/>
</dbReference>
<evidence type="ECO:0000256" key="4">
    <source>
        <dbReference type="ARBA" id="ARBA00022801"/>
    </source>
</evidence>
<dbReference type="OrthoDB" id="9764088at2"/>
<dbReference type="GO" id="GO:0070004">
    <property type="term" value="F:cysteine-type exopeptidase activity"/>
    <property type="evidence" value="ECO:0007669"/>
    <property type="project" value="InterPro"/>
</dbReference>
<accession>A0A1H7P4V8</accession>
<dbReference type="PANTHER" id="PTHR12994:SF17">
    <property type="entry name" value="LD30995P"/>
    <property type="match status" value="1"/>
</dbReference>
<dbReference type="Pfam" id="PF03577">
    <property type="entry name" value="Peptidase_C69"/>
    <property type="match status" value="1"/>
</dbReference>
<dbReference type="EMBL" id="FOAT01000019">
    <property type="protein sequence ID" value="SEL30629.1"/>
    <property type="molecule type" value="Genomic_DNA"/>
</dbReference>